<evidence type="ECO:0000256" key="1">
    <source>
        <dbReference type="ARBA" id="ARBA00022670"/>
    </source>
</evidence>
<name>A0ABU4K7Z3_9ACTN</name>
<evidence type="ECO:0000313" key="5">
    <source>
        <dbReference type="EMBL" id="MDX2293515.1"/>
    </source>
</evidence>
<keyword evidence="3" id="KW-0788">Thiol protease</keyword>
<dbReference type="Proteomes" id="UP001278571">
    <property type="component" value="Unassembled WGS sequence"/>
</dbReference>
<sequence>MESGSRCDGGADALVSRLPAGFWAVRYEGSRYPGSAAVAARPGLAAGANCQVFAYEVLRHFGLTPPELRSSELWEDTASTVRVPVPRPLDLLLYNATDDAYGAHVGVSVGGEGILHLCAEVGRPVVWRPEDFAARERYRVLLGAKRVLPAPGAAAASLSRPGR</sequence>
<proteinExistence type="predicted"/>
<evidence type="ECO:0000313" key="6">
    <source>
        <dbReference type="Proteomes" id="UP001278571"/>
    </source>
</evidence>
<evidence type="ECO:0000259" key="4">
    <source>
        <dbReference type="PROSITE" id="PS51935"/>
    </source>
</evidence>
<gene>
    <name evidence="5" type="ORF">R2363_15205</name>
</gene>
<dbReference type="GO" id="GO:0016787">
    <property type="term" value="F:hydrolase activity"/>
    <property type="evidence" value="ECO:0007669"/>
    <property type="project" value="UniProtKB-KW"/>
</dbReference>
<comment type="caution">
    <text evidence="5">The sequence shown here is derived from an EMBL/GenBank/DDBJ whole genome shotgun (WGS) entry which is preliminary data.</text>
</comment>
<keyword evidence="6" id="KW-1185">Reference proteome</keyword>
<organism evidence="5 6">
    <name type="scientific">Streptomyces roseolus</name>
    <dbReference type="NCBI Taxonomy" id="67358"/>
    <lineage>
        <taxon>Bacteria</taxon>
        <taxon>Bacillati</taxon>
        <taxon>Actinomycetota</taxon>
        <taxon>Actinomycetes</taxon>
        <taxon>Kitasatosporales</taxon>
        <taxon>Streptomycetaceae</taxon>
        <taxon>Streptomyces</taxon>
    </lineage>
</organism>
<protein>
    <submittedName>
        <fullName evidence="5">Hydrolase</fullName>
    </submittedName>
</protein>
<evidence type="ECO:0000256" key="2">
    <source>
        <dbReference type="ARBA" id="ARBA00022801"/>
    </source>
</evidence>
<evidence type="ECO:0000256" key="3">
    <source>
        <dbReference type="ARBA" id="ARBA00022807"/>
    </source>
</evidence>
<feature type="domain" description="NlpC/P60" evidence="4">
    <location>
        <begin position="8"/>
        <end position="148"/>
    </location>
</feature>
<accession>A0ABU4K7Z3</accession>
<reference evidence="5 6" key="1">
    <citation type="submission" date="2023-10" db="EMBL/GenBank/DDBJ databases">
        <authorList>
            <person name="Wang X.X."/>
        </authorList>
    </citation>
    <scope>NUCLEOTIDE SEQUENCE [LARGE SCALE GENOMIC DNA]</scope>
    <source>
        <strain evidence="5 6">NBRC 12816</strain>
    </source>
</reference>
<dbReference type="Gene3D" id="3.90.1720.10">
    <property type="entry name" value="endopeptidase domain like (from Nostoc punctiforme)"/>
    <property type="match status" value="1"/>
</dbReference>
<keyword evidence="1" id="KW-0645">Protease</keyword>
<dbReference type="InterPro" id="IPR000064">
    <property type="entry name" value="NLP_P60_dom"/>
</dbReference>
<keyword evidence="2 5" id="KW-0378">Hydrolase</keyword>
<dbReference type="EMBL" id="JAWJZF010000359">
    <property type="protein sequence ID" value="MDX2293515.1"/>
    <property type="molecule type" value="Genomic_DNA"/>
</dbReference>
<dbReference type="PROSITE" id="PS51935">
    <property type="entry name" value="NLPC_P60"/>
    <property type="match status" value="1"/>
</dbReference>
<dbReference type="RefSeq" id="WP_319009910.1">
    <property type="nucleotide sequence ID" value="NZ_JAWJZF010000359.1"/>
</dbReference>